<feature type="chain" id="PRO_5040971336" description="Tyrosinase copper-binding domain-containing protein" evidence="4">
    <location>
        <begin position="20"/>
        <end position="607"/>
    </location>
</feature>
<accession>A0A9W7XK53</accession>
<proteinExistence type="predicted"/>
<keyword evidence="7" id="KW-1185">Reference proteome</keyword>
<evidence type="ECO:0000313" key="7">
    <source>
        <dbReference type="Proteomes" id="UP001145021"/>
    </source>
</evidence>
<evidence type="ECO:0000256" key="1">
    <source>
        <dbReference type="ARBA" id="ARBA00022723"/>
    </source>
</evidence>
<keyword evidence="1" id="KW-0479">Metal-binding</keyword>
<dbReference type="InterPro" id="IPR050316">
    <property type="entry name" value="Tyrosinase/Hemocyanin"/>
</dbReference>
<dbReference type="PRINTS" id="PR00092">
    <property type="entry name" value="TYROSINASE"/>
</dbReference>
<keyword evidence="4" id="KW-0732">Signal</keyword>
<dbReference type="EMBL" id="JANBOH010000120">
    <property type="protein sequence ID" value="KAJ1645171.1"/>
    <property type="molecule type" value="Genomic_DNA"/>
</dbReference>
<organism evidence="6 7">
    <name type="scientific">Coemansia asiatica</name>
    <dbReference type="NCBI Taxonomy" id="1052880"/>
    <lineage>
        <taxon>Eukaryota</taxon>
        <taxon>Fungi</taxon>
        <taxon>Fungi incertae sedis</taxon>
        <taxon>Zoopagomycota</taxon>
        <taxon>Kickxellomycotina</taxon>
        <taxon>Kickxellomycetes</taxon>
        <taxon>Kickxellales</taxon>
        <taxon>Kickxellaceae</taxon>
        <taxon>Coemansia</taxon>
    </lineage>
</organism>
<keyword evidence="2" id="KW-0186">Copper</keyword>
<dbReference type="InterPro" id="IPR002227">
    <property type="entry name" value="Tyrosinase_Cu-bd"/>
</dbReference>
<reference evidence="6" key="1">
    <citation type="submission" date="2022-07" db="EMBL/GenBank/DDBJ databases">
        <title>Phylogenomic reconstructions and comparative analyses of Kickxellomycotina fungi.</title>
        <authorList>
            <person name="Reynolds N.K."/>
            <person name="Stajich J.E."/>
            <person name="Barry K."/>
            <person name="Grigoriev I.V."/>
            <person name="Crous P."/>
            <person name="Smith M.E."/>
        </authorList>
    </citation>
    <scope>NUCLEOTIDE SEQUENCE</scope>
    <source>
        <strain evidence="6">NBRC 105413</strain>
    </source>
</reference>
<dbReference type="Proteomes" id="UP001145021">
    <property type="component" value="Unassembled WGS sequence"/>
</dbReference>
<dbReference type="Pfam" id="PF00264">
    <property type="entry name" value="Tyrosinase"/>
    <property type="match status" value="1"/>
</dbReference>
<dbReference type="InterPro" id="IPR008922">
    <property type="entry name" value="Di-copper_centre_dom_sf"/>
</dbReference>
<evidence type="ECO:0000256" key="3">
    <source>
        <dbReference type="SAM" id="MobiDB-lite"/>
    </source>
</evidence>
<evidence type="ECO:0000256" key="4">
    <source>
        <dbReference type="SAM" id="SignalP"/>
    </source>
</evidence>
<feature type="region of interest" description="Disordered" evidence="3">
    <location>
        <begin position="300"/>
        <end position="319"/>
    </location>
</feature>
<feature type="signal peptide" evidence="4">
    <location>
        <begin position="1"/>
        <end position="19"/>
    </location>
</feature>
<name>A0A9W7XK53_9FUNG</name>
<dbReference type="PROSITE" id="PS00498">
    <property type="entry name" value="TYROSINASE_2"/>
    <property type="match status" value="1"/>
</dbReference>
<evidence type="ECO:0000256" key="2">
    <source>
        <dbReference type="ARBA" id="ARBA00023008"/>
    </source>
</evidence>
<sequence>MSKGFLLLAALCLSSLVNGQCSNPQQRPEIRSLSPEERARFFKALDQLRNNGELDRLSRLHVENADTIHGHPVFLAFHRLFVNDFASALNKVDPGMPVPYWDWSLDATNPIQSEIFTSDYLGGNGAGPDNCVQTGPFANWRMNVDNPHCLARKFNNGDTIASFWPPEALLSMQKTCNQYGALSSGIENGCHGAVHLGISGDMSTMFAPNDPFFFLHHGMVDKLWYDWQLMEPNTRFQLYDNVNYNDAAVNANDPIPGYPNTRVRDVLDPRNGLCYVYVDSGSREATKRLMQEVDRQALQKNAKSVNAAPVSTSTSNSDISTAAGAGAGAGANPSSMAGLPQSMSPAASSAMPNLQQQQQQIADARGMNPASAAIAAAANAAGNGVPTAQSTAQLNDMTSQVSRLSGNGNARAAASAALHDQQINFLQNTILNGLSGNRGGDIASSILGRHHRFLRRYIGEIVRRDGSEVKGLGLDDILTGLAGGLLGKEGLVGHLLQGIGHVVEVLPQGLIETLKAVGSITDNVTKDVFNILKLPQVDMSKVPEKERQIPYVAKLPDWWYQRNNLNATYANQLHDQVHQMIDGFNNIPGYVSPAVAYYAAKKYGGAN</sequence>
<dbReference type="GO" id="GO:0016491">
    <property type="term" value="F:oxidoreductase activity"/>
    <property type="evidence" value="ECO:0007669"/>
    <property type="project" value="InterPro"/>
</dbReference>
<evidence type="ECO:0000259" key="5">
    <source>
        <dbReference type="PROSITE" id="PS00498"/>
    </source>
</evidence>
<protein>
    <recommendedName>
        <fullName evidence="5">Tyrosinase copper-binding domain-containing protein</fullName>
    </recommendedName>
</protein>
<dbReference type="Gene3D" id="1.10.1280.10">
    <property type="entry name" value="Di-copper center containing domain from catechol oxidase"/>
    <property type="match status" value="1"/>
</dbReference>
<dbReference type="GO" id="GO:0046872">
    <property type="term" value="F:metal ion binding"/>
    <property type="evidence" value="ECO:0007669"/>
    <property type="project" value="UniProtKB-KW"/>
</dbReference>
<dbReference type="PANTHER" id="PTHR11474">
    <property type="entry name" value="TYROSINASE FAMILY MEMBER"/>
    <property type="match status" value="1"/>
</dbReference>
<dbReference type="PANTHER" id="PTHR11474:SF126">
    <property type="entry name" value="TYROSINASE-LIKE PROTEIN TYR-1-RELATED"/>
    <property type="match status" value="1"/>
</dbReference>
<evidence type="ECO:0000313" key="6">
    <source>
        <dbReference type="EMBL" id="KAJ1645171.1"/>
    </source>
</evidence>
<feature type="region of interest" description="Disordered" evidence="3">
    <location>
        <begin position="324"/>
        <end position="348"/>
    </location>
</feature>
<feature type="domain" description="Tyrosinase copper-binding" evidence="5">
    <location>
        <begin position="210"/>
        <end position="221"/>
    </location>
</feature>
<comment type="caution">
    <text evidence="6">The sequence shown here is derived from an EMBL/GenBank/DDBJ whole genome shotgun (WGS) entry which is preliminary data.</text>
</comment>
<dbReference type="AlphaFoldDB" id="A0A9W7XK53"/>
<gene>
    <name evidence="6" type="ORF">LPJ64_003207</name>
</gene>
<dbReference type="SUPFAM" id="SSF48056">
    <property type="entry name" value="Di-copper centre-containing domain"/>
    <property type="match status" value="1"/>
</dbReference>